<proteinExistence type="predicted"/>
<reference evidence="1 2" key="1">
    <citation type="submission" date="2024-01" db="EMBL/GenBank/DDBJ databases">
        <title>A draft genome for a cacao thread blight-causing isolate of Paramarasmius palmivorus.</title>
        <authorList>
            <person name="Baruah I.K."/>
            <person name="Bukari Y."/>
            <person name="Amoako-Attah I."/>
            <person name="Meinhardt L.W."/>
            <person name="Bailey B.A."/>
            <person name="Cohen S.P."/>
        </authorList>
    </citation>
    <scope>NUCLEOTIDE SEQUENCE [LARGE SCALE GENOMIC DNA]</scope>
    <source>
        <strain evidence="1 2">GH-12</strain>
    </source>
</reference>
<dbReference type="EMBL" id="JAYKXP010000059">
    <property type="protein sequence ID" value="KAK7033949.1"/>
    <property type="molecule type" value="Genomic_DNA"/>
</dbReference>
<name>A0AAW0C3U5_9AGAR</name>
<keyword evidence="2" id="KW-1185">Reference proteome</keyword>
<evidence type="ECO:0000313" key="1">
    <source>
        <dbReference type="EMBL" id="KAK7033949.1"/>
    </source>
</evidence>
<dbReference type="AlphaFoldDB" id="A0AAW0C3U5"/>
<accession>A0AAW0C3U5</accession>
<sequence length="306" mass="34266">MEGYDEEKAKTELQLWIKERSNAEHSKANICTLLQDTTAVHSLVCGSPCAWRLVSSINEPEEVVFKLQGIIIASELPPFVKAPGRRTITGVLRQGVTLTGFGIPEFDNAVSGIKIGDLLLKRNVPIQGLETLNCIGEFHGSQTLHISNRYFTPRRIAGGEAAVEISQEVDPHGILRRTPQQDFIHTRENVVEYERCRSEEKRNLHFEPVSPAIFRVGDLVEVQLTLMMVNPGRSLYKTVPILRSVTLLDDHFSKQVELHALCKSSSRRGPLILKSTAFLKRKAGNWDETEGTTTKQLRKMDIAADT</sequence>
<protein>
    <submittedName>
        <fullName evidence="1">Uncharacterized protein</fullName>
    </submittedName>
</protein>
<gene>
    <name evidence="1" type="ORF">VNI00_012576</name>
</gene>
<comment type="caution">
    <text evidence="1">The sequence shown here is derived from an EMBL/GenBank/DDBJ whole genome shotgun (WGS) entry which is preliminary data.</text>
</comment>
<dbReference type="Proteomes" id="UP001383192">
    <property type="component" value="Unassembled WGS sequence"/>
</dbReference>
<evidence type="ECO:0000313" key="2">
    <source>
        <dbReference type="Proteomes" id="UP001383192"/>
    </source>
</evidence>
<organism evidence="1 2">
    <name type="scientific">Paramarasmius palmivorus</name>
    <dbReference type="NCBI Taxonomy" id="297713"/>
    <lineage>
        <taxon>Eukaryota</taxon>
        <taxon>Fungi</taxon>
        <taxon>Dikarya</taxon>
        <taxon>Basidiomycota</taxon>
        <taxon>Agaricomycotina</taxon>
        <taxon>Agaricomycetes</taxon>
        <taxon>Agaricomycetidae</taxon>
        <taxon>Agaricales</taxon>
        <taxon>Marasmiineae</taxon>
        <taxon>Marasmiaceae</taxon>
        <taxon>Paramarasmius</taxon>
    </lineage>
</organism>